<proteinExistence type="predicted"/>
<organism evidence="2 3">
    <name type="scientific">Plakobranchus ocellatus</name>
    <dbReference type="NCBI Taxonomy" id="259542"/>
    <lineage>
        <taxon>Eukaryota</taxon>
        <taxon>Metazoa</taxon>
        <taxon>Spiralia</taxon>
        <taxon>Lophotrochozoa</taxon>
        <taxon>Mollusca</taxon>
        <taxon>Gastropoda</taxon>
        <taxon>Heterobranchia</taxon>
        <taxon>Euthyneura</taxon>
        <taxon>Panpulmonata</taxon>
        <taxon>Sacoglossa</taxon>
        <taxon>Placobranchoidea</taxon>
        <taxon>Plakobranchidae</taxon>
        <taxon>Plakobranchus</taxon>
    </lineage>
</organism>
<evidence type="ECO:0000313" key="2">
    <source>
        <dbReference type="EMBL" id="GFO29542.1"/>
    </source>
</evidence>
<keyword evidence="3" id="KW-1185">Reference proteome</keyword>
<accession>A0AAV4CDY3</accession>
<feature type="region of interest" description="Disordered" evidence="1">
    <location>
        <begin position="56"/>
        <end position="107"/>
    </location>
</feature>
<gene>
    <name evidence="2" type="ORF">PoB_005604700</name>
</gene>
<evidence type="ECO:0000313" key="3">
    <source>
        <dbReference type="Proteomes" id="UP000735302"/>
    </source>
</evidence>
<evidence type="ECO:0000256" key="1">
    <source>
        <dbReference type="SAM" id="MobiDB-lite"/>
    </source>
</evidence>
<reference evidence="2 3" key="1">
    <citation type="journal article" date="2021" name="Elife">
        <title>Chloroplast acquisition without the gene transfer in kleptoplastic sea slugs, Plakobranchus ocellatus.</title>
        <authorList>
            <person name="Maeda T."/>
            <person name="Takahashi S."/>
            <person name="Yoshida T."/>
            <person name="Shimamura S."/>
            <person name="Takaki Y."/>
            <person name="Nagai Y."/>
            <person name="Toyoda A."/>
            <person name="Suzuki Y."/>
            <person name="Arimoto A."/>
            <person name="Ishii H."/>
            <person name="Satoh N."/>
            <person name="Nishiyama T."/>
            <person name="Hasebe M."/>
            <person name="Maruyama T."/>
            <person name="Minagawa J."/>
            <person name="Obokata J."/>
            <person name="Shigenobu S."/>
        </authorList>
    </citation>
    <scope>NUCLEOTIDE SEQUENCE [LARGE SCALE GENOMIC DNA]</scope>
</reference>
<sequence length="107" mass="12773">MWQRLWRTSRLNLTTGQRPSLSYQGYTSLPRRRTNRYIHHSSLARSITRHETHRTCLGHSRTSHPKDEFCSLGQRSINSKPKKHMERHPTKSNFQHPQLYEVPKARN</sequence>
<comment type="caution">
    <text evidence="2">The sequence shown here is derived from an EMBL/GenBank/DDBJ whole genome shotgun (WGS) entry which is preliminary data.</text>
</comment>
<dbReference type="Proteomes" id="UP000735302">
    <property type="component" value="Unassembled WGS sequence"/>
</dbReference>
<dbReference type="EMBL" id="BLXT01006168">
    <property type="protein sequence ID" value="GFO29542.1"/>
    <property type="molecule type" value="Genomic_DNA"/>
</dbReference>
<name>A0AAV4CDY3_9GAST</name>
<protein>
    <submittedName>
        <fullName evidence="2">Uncharacterized protein</fullName>
    </submittedName>
</protein>
<dbReference type="AlphaFoldDB" id="A0AAV4CDY3"/>